<dbReference type="EMBL" id="MCOG01000061">
    <property type="protein sequence ID" value="ORY60481.1"/>
    <property type="molecule type" value="Genomic_DNA"/>
</dbReference>
<dbReference type="Proteomes" id="UP000193920">
    <property type="component" value="Unassembled WGS sequence"/>
</dbReference>
<gene>
    <name evidence="2" type="ORF">LY90DRAFT_701265</name>
</gene>
<dbReference type="AlphaFoldDB" id="A0A1Y2DML2"/>
<feature type="region of interest" description="Disordered" evidence="1">
    <location>
        <begin position="44"/>
        <end position="72"/>
    </location>
</feature>
<evidence type="ECO:0000313" key="3">
    <source>
        <dbReference type="Proteomes" id="UP000193920"/>
    </source>
</evidence>
<organism evidence="2 3">
    <name type="scientific">Neocallimastix californiae</name>
    <dbReference type="NCBI Taxonomy" id="1754190"/>
    <lineage>
        <taxon>Eukaryota</taxon>
        <taxon>Fungi</taxon>
        <taxon>Fungi incertae sedis</taxon>
        <taxon>Chytridiomycota</taxon>
        <taxon>Chytridiomycota incertae sedis</taxon>
        <taxon>Neocallimastigomycetes</taxon>
        <taxon>Neocallimastigales</taxon>
        <taxon>Neocallimastigaceae</taxon>
        <taxon>Neocallimastix</taxon>
    </lineage>
</organism>
<comment type="caution">
    <text evidence="2">The sequence shown here is derived from an EMBL/GenBank/DDBJ whole genome shotgun (WGS) entry which is preliminary data.</text>
</comment>
<proteinExistence type="predicted"/>
<evidence type="ECO:0000313" key="2">
    <source>
        <dbReference type="EMBL" id="ORY60481.1"/>
    </source>
</evidence>
<name>A0A1Y2DML2_9FUNG</name>
<feature type="compositionally biased region" description="Polar residues" evidence="1">
    <location>
        <begin position="46"/>
        <end position="64"/>
    </location>
</feature>
<evidence type="ECO:0000256" key="1">
    <source>
        <dbReference type="SAM" id="MobiDB-lite"/>
    </source>
</evidence>
<sequence length="164" mass="19246">MFLFSRGKLPKLIKRLGYDPKEHKVESEVPIKRKRADSKVLKENPNDSMISESSSNTKVLPTQTHKLRRTKKHENLREEWKKYHNNFIPVIPADSSATIENVTIISKNTNKSTIQQSSYNNILKNLIKDNFNKNNYIKLEDNHESKIPEHHVAKKRRLFSFISH</sequence>
<keyword evidence="3" id="KW-1185">Reference proteome</keyword>
<accession>A0A1Y2DML2</accession>
<reference evidence="2 3" key="1">
    <citation type="submission" date="2016-08" db="EMBL/GenBank/DDBJ databases">
        <title>A Parts List for Fungal Cellulosomes Revealed by Comparative Genomics.</title>
        <authorList>
            <consortium name="DOE Joint Genome Institute"/>
            <person name="Haitjema C.H."/>
            <person name="Gilmore S.P."/>
            <person name="Henske J.K."/>
            <person name="Solomon K.V."/>
            <person name="De Groot R."/>
            <person name="Kuo A."/>
            <person name="Mondo S.J."/>
            <person name="Salamov A.A."/>
            <person name="Labutti K."/>
            <person name="Zhao Z."/>
            <person name="Chiniquy J."/>
            <person name="Barry K."/>
            <person name="Brewer H.M."/>
            <person name="Purvine S.O."/>
            <person name="Wright A.T."/>
            <person name="Boxma B."/>
            <person name="Van Alen T."/>
            <person name="Hackstein J.H."/>
            <person name="Baker S.E."/>
            <person name="Grigoriev I.V."/>
            <person name="O'Malley M.A."/>
        </authorList>
    </citation>
    <scope>NUCLEOTIDE SEQUENCE [LARGE SCALE GENOMIC DNA]</scope>
    <source>
        <strain evidence="2 3">G1</strain>
    </source>
</reference>
<protein>
    <submittedName>
        <fullName evidence="2">Uncharacterized protein</fullName>
    </submittedName>
</protein>